<feature type="domain" description="Glycoside hydrolase family 31 TIM barrel" evidence="19">
    <location>
        <begin position="273"/>
        <end position="682"/>
    </location>
</feature>
<evidence type="ECO:0000313" key="23">
    <source>
        <dbReference type="Proteomes" id="UP000277580"/>
    </source>
</evidence>
<dbReference type="GO" id="GO:0030246">
    <property type="term" value="F:carbohydrate binding"/>
    <property type="evidence" value="ECO:0007669"/>
    <property type="project" value="InterPro"/>
</dbReference>
<evidence type="ECO:0000256" key="9">
    <source>
        <dbReference type="ARBA" id="ARBA00022729"/>
    </source>
</evidence>
<dbReference type="Gene3D" id="2.60.40.1180">
    <property type="entry name" value="Golgi alpha-mannosidase II"/>
    <property type="match status" value="2"/>
</dbReference>
<dbReference type="EC" id="3.2.1.21" evidence="6"/>
<dbReference type="InterPro" id="IPR013780">
    <property type="entry name" value="Glyco_hydro_b"/>
</dbReference>
<evidence type="ECO:0000256" key="15">
    <source>
        <dbReference type="ARBA" id="ARBA00023326"/>
    </source>
</evidence>
<keyword evidence="8" id="KW-0964">Secreted</keyword>
<comment type="similarity">
    <text evidence="4 17">Belongs to the glycosyl hydrolase 31 family.</text>
</comment>
<dbReference type="GO" id="GO:0071555">
    <property type="term" value="P:cell wall organization"/>
    <property type="evidence" value="ECO:0007669"/>
    <property type="project" value="UniProtKB-KW"/>
</dbReference>
<dbReference type="InterPro" id="IPR017853">
    <property type="entry name" value="GH"/>
</dbReference>
<evidence type="ECO:0000259" key="19">
    <source>
        <dbReference type="Pfam" id="PF01055"/>
    </source>
</evidence>
<comment type="catalytic activity">
    <reaction evidence="1">
        <text>Hydrolysis of terminal, non-reducing beta-D-glucosyl residues with release of beta-D-glucose.</text>
        <dbReference type="EC" id="3.2.1.21"/>
    </reaction>
</comment>
<keyword evidence="11" id="KW-0325">Glycoprotein</keyword>
<dbReference type="InterPro" id="IPR048395">
    <property type="entry name" value="Glyco_hydro_31_C"/>
</dbReference>
<dbReference type="AlphaFoldDB" id="A0A3N4LEZ0"/>
<dbReference type="GO" id="GO:0005576">
    <property type="term" value="C:extracellular region"/>
    <property type="evidence" value="ECO:0007669"/>
    <property type="project" value="UniProtKB-SubCell"/>
</dbReference>
<evidence type="ECO:0000256" key="8">
    <source>
        <dbReference type="ARBA" id="ARBA00022525"/>
    </source>
</evidence>
<dbReference type="PROSITE" id="PS00129">
    <property type="entry name" value="GLYCOSYL_HYDROL_F31_1"/>
    <property type="match status" value="1"/>
</dbReference>
<feature type="signal peptide" evidence="18">
    <location>
        <begin position="1"/>
        <end position="18"/>
    </location>
</feature>
<sequence>MPSIRSLALLGSFGLASAASVLSPRSVDLDACPGYNAKNVKENKNGFVADLTLAGKACDVYGKDLKDLKLEVTYDSNTRIHVKITDPEGKRYEVPESVVPRPTTKATGSAKKSDIVFEYKQSPFSFSVTRRSTGEKLFDTTGNALIFESQYLRLKTNLPENPNIYGLGEHTESLRLNPTNTTRTLWSRDSYGVPQDSNLYGNHPVYYEHRDSGTHAVLMLNSNGMDIKLRNSNTTGAYSLEYNIIGGILDLYFFAGPDPIEVAKQYSEVVGLPAMMPYWGFGFHQCRYGYRDWIDVAEVIANYSMAGIPLETMWTDIDYMYERWVFTLDPERFPVDKVREIVDYLHAHDQHYIVMVDPAIAYQDYPAFNRALESDTLLKEANGTVHKGVVWPGVTAYPDWFHPNIESYWNNEFAEFFNADTGVDIDGVWIDMNEPASFCSYPCSDPEGEAIAQQMPPKRLPVRDPPRSIPGFPSTYSAKKTRSIDVVSGAANKVRARRASVEVDLISPPYSIANDAPYGLSDRTVHTDIVHYGGYIEYDTHNLYGTMMSDATYSAMSARRPGLRPLIITRSTFAGAGKKVGKWLGDNLSTWEQYRWSIPGMLGFASFYQIPMVGSDVCGFGANTTETLCARWTTLGAFNPFFRNHNGDTSISQEFYRWPMVAKAAKNAIDIRYRLLDYIYTALYKQHKTGVPLINPLFFKYPKDKNVYDIEYQFIYGDSILVSPVTAENVTTVDIYLPQGQFYEFTTGKSVKGEGKFVTLTDVDYDTIPLHIIGGSILPLRSESAMTTTELRTKPFNLIIAPDSKGYAKGSLYVDDGESLEQEKTLSVEFVYKNKKLSVKCNGGFSGVKVEKVTLLGASKKRSRDVDENGVLVVEAEKELSGEWTLDF</sequence>
<evidence type="ECO:0000256" key="18">
    <source>
        <dbReference type="SAM" id="SignalP"/>
    </source>
</evidence>
<dbReference type="GO" id="GO:0008422">
    <property type="term" value="F:beta-glucosidase activity"/>
    <property type="evidence" value="ECO:0007669"/>
    <property type="project" value="UniProtKB-EC"/>
</dbReference>
<keyword evidence="13 17" id="KW-0326">Glycosidase</keyword>
<evidence type="ECO:0000256" key="10">
    <source>
        <dbReference type="ARBA" id="ARBA00022801"/>
    </source>
</evidence>
<evidence type="ECO:0000256" key="13">
    <source>
        <dbReference type="ARBA" id="ARBA00023295"/>
    </source>
</evidence>
<dbReference type="PANTHER" id="PTHR22762:SF67">
    <property type="entry name" value="ALPHA_BETA-GLUCOSIDASE AGDC-RELATED"/>
    <property type="match status" value="1"/>
</dbReference>
<feature type="domain" description="Glycosyl hydrolase family 31 C-terminal" evidence="21">
    <location>
        <begin position="690"/>
        <end position="778"/>
    </location>
</feature>
<evidence type="ECO:0000256" key="16">
    <source>
        <dbReference type="ARBA" id="ARBA00025512"/>
    </source>
</evidence>
<dbReference type="EC" id="3.2.1.20" evidence="5"/>
<feature type="domain" description="Glycoside hydrolase family 31 N-terminal" evidence="20">
    <location>
        <begin position="88"/>
        <end position="224"/>
    </location>
</feature>
<evidence type="ECO:0000259" key="20">
    <source>
        <dbReference type="Pfam" id="PF13802"/>
    </source>
</evidence>
<comment type="function">
    <text evidence="16">Glucosidase involved in the degradation of cellulosic biomass. Has both alpha- and beta-glucosidase activity.</text>
</comment>
<accession>A0A3N4LEZ0</accession>
<evidence type="ECO:0000256" key="2">
    <source>
        <dbReference type="ARBA" id="ARBA00001657"/>
    </source>
</evidence>
<dbReference type="EMBL" id="ML119108">
    <property type="protein sequence ID" value="RPB16515.1"/>
    <property type="molecule type" value="Genomic_DNA"/>
</dbReference>
<dbReference type="InParanoid" id="A0A3N4LEZ0"/>
<dbReference type="Proteomes" id="UP000277580">
    <property type="component" value="Unassembled WGS sequence"/>
</dbReference>
<proteinExistence type="inferred from homology"/>
<comment type="subcellular location">
    <subcellularLocation>
        <location evidence="3">Secreted</location>
    </subcellularLocation>
</comment>
<dbReference type="SUPFAM" id="SSF51445">
    <property type="entry name" value="(Trans)glycosidases"/>
    <property type="match status" value="1"/>
</dbReference>
<dbReference type="InterPro" id="IPR025887">
    <property type="entry name" value="Glyco_hydro_31_N_dom"/>
</dbReference>
<dbReference type="SUPFAM" id="SSF51011">
    <property type="entry name" value="Glycosyl hydrolase domain"/>
    <property type="match status" value="1"/>
</dbReference>
<evidence type="ECO:0000256" key="1">
    <source>
        <dbReference type="ARBA" id="ARBA00000448"/>
    </source>
</evidence>
<comment type="catalytic activity">
    <reaction evidence="2">
        <text>Hydrolysis of terminal, non-reducing (1-&gt;4)-linked alpha-D-glucose residues with release of alpha-D-glucose.</text>
        <dbReference type="EC" id="3.2.1.20"/>
    </reaction>
</comment>
<gene>
    <name evidence="22" type="ORF">P167DRAFT_602268</name>
</gene>
<name>A0A3N4LEZ0_9PEZI</name>
<organism evidence="22 23">
    <name type="scientific">Morchella conica CCBAS932</name>
    <dbReference type="NCBI Taxonomy" id="1392247"/>
    <lineage>
        <taxon>Eukaryota</taxon>
        <taxon>Fungi</taxon>
        <taxon>Dikarya</taxon>
        <taxon>Ascomycota</taxon>
        <taxon>Pezizomycotina</taxon>
        <taxon>Pezizomycetes</taxon>
        <taxon>Pezizales</taxon>
        <taxon>Morchellaceae</taxon>
        <taxon>Morchella</taxon>
    </lineage>
</organism>
<dbReference type="CDD" id="cd06602">
    <property type="entry name" value="GH31_MGAM_SI_GAA"/>
    <property type="match status" value="1"/>
</dbReference>
<reference evidence="22 23" key="1">
    <citation type="journal article" date="2018" name="Nat. Ecol. Evol.">
        <title>Pezizomycetes genomes reveal the molecular basis of ectomycorrhizal truffle lifestyle.</title>
        <authorList>
            <person name="Murat C."/>
            <person name="Payen T."/>
            <person name="Noel B."/>
            <person name="Kuo A."/>
            <person name="Morin E."/>
            <person name="Chen J."/>
            <person name="Kohler A."/>
            <person name="Krizsan K."/>
            <person name="Balestrini R."/>
            <person name="Da Silva C."/>
            <person name="Montanini B."/>
            <person name="Hainaut M."/>
            <person name="Levati E."/>
            <person name="Barry K.W."/>
            <person name="Belfiori B."/>
            <person name="Cichocki N."/>
            <person name="Clum A."/>
            <person name="Dockter R.B."/>
            <person name="Fauchery L."/>
            <person name="Guy J."/>
            <person name="Iotti M."/>
            <person name="Le Tacon F."/>
            <person name="Lindquist E.A."/>
            <person name="Lipzen A."/>
            <person name="Malagnac F."/>
            <person name="Mello A."/>
            <person name="Molinier V."/>
            <person name="Miyauchi S."/>
            <person name="Poulain J."/>
            <person name="Riccioni C."/>
            <person name="Rubini A."/>
            <person name="Sitrit Y."/>
            <person name="Splivallo R."/>
            <person name="Traeger S."/>
            <person name="Wang M."/>
            <person name="Zifcakova L."/>
            <person name="Wipf D."/>
            <person name="Zambonelli A."/>
            <person name="Paolocci F."/>
            <person name="Nowrousian M."/>
            <person name="Ottonello S."/>
            <person name="Baldrian P."/>
            <person name="Spatafora J.W."/>
            <person name="Henrissat B."/>
            <person name="Nagy L.G."/>
            <person name="Aury J.M."/>
            <person name="Wincker P."/>
            <person name="Grigoriev I.V."/>
            <person name="Bonfante P."/>
            <person name="Martin F.M."/>
        </authorList>
    </citation>
    <scope>NUCLEOTIDE SEQUENCE [LARGE SCALE GENOMIC DNA]</scope>
    <source>
        <strain evidence="22 23">CCBAS932</strain>
    </source>
</reference>
<dbReference type="STRING" id="1392247.A0A3N4LEZ0"/>
<dbReference type="Pfam" id="PF21365">
    <property type="entry name" value="Glyco_hydro_31_3rd"/>
    <property type="match status" value="1"/>
</dbReference>
<evidence type="ECO:0000256" key="3">
    <source>
        <dbReference type="ARBA" id="ARBA00004613"/>
    </source>
</evidence>
<dbReference type="CDD" id="cd14752">
    <property type="entry name" value="GH31_N"/>
    <property type="match status" value="1"/>
</dbReference>
<dbReference type="GO" id="GO:0000272">
    <property type="term" value="P:polysaccharide catabolic process"/>
    <property type="evidence" value="ECO:0007669"/>
    <property type="project" value="UniProtKB-KW"/>
</dbReference>
<feature type="chain" id="PRO_5018179328" description="Probable alpha/beta-glucosidase agdC" evidence="18">
    <location>
        <begin position="19"/>
        <end position="888"/>
    </location>
</feature>
<keyword evidence="12" id="KW-0119">Carbohydrate metabolism</keyword>
<evidence type="ECO:0000256" key="11">
    <source>
        <dbReference type="ARBA" id="ARBA00023180"/>
    </source>
</evidence>
<dbReference type="Gene3D" id="2.60.40.1760">
    <property type="entry name" value="glycosyl hydrolase (family 31)"/>
    <property type="match status" value="1"/>
</dbReference>
<evidence type="ECO:0000259" key="21">
    <source>
        <dbReference type="Pfam" id="PF21365"/>
    </source>
</evidence>
<dbReference type="PANTHER" id="PTHR22762">
    <property type="entry name" value="ALPHA-GLUCOSIDASE"/>
    <property type="match status" value="1"/>
</dbReference>
<keyword evidence="9 18" id="KW-0732">Signal</keyword>
<evidence type="ECO:0000256" key="7">
    <source>
        <dbReference type="ARBA" id="ARBA00014002"/>
    </source>
</evidence>
<dbReference type="InterPro" id="IPR030458">
    <property type="entry name" value="Glyco_hydro_31_AS"/>
</dbReference>
<evidence type="ECO:0000256" key="4">
    <source>
        <dbReference type="ARBA" id="ARBA00007806"/>
    </source>
</evidence>
<dbReference type="Pfam" id="PF01055">
    <property type="entry name" value="Glyco_hydro_31_2nd"/>
    <property type="match status" value="1"/>
</dbReference>
<dbReference type="InterPro" id="IPR000322">
    <property type="entry name" value="Glyco_hydro_31_TIM"/>
</dbReference>
<evidence type="ECO:0000256" key="12">
    <source>
        <dbReference type="ARBA" id="ARBA00023277"/>
    </source>
</evidence>
<keyword evidence="14" id="KW-0961">Cell wall biogenesis/degradation</keyword>
<evidence type="ECO:0000256" key="5">
    <source>
        <dbReference type="ARBA" id="ARBA00012741"/>
    </source>
</evidence>
<evidence type="ECO:0000313" key="22">
    <source>
        <dbReference type="EMBL" id="RPB16515.1"/>
    </source>
</evidence>
<dbReference type="SUPFAM" id="SSF74650">
    <property type="entry name" value="Galactose mutarotase-like"/>
    <property type="match status" value="1"/>
</dbReference>
<dbReference type="InterPro" id="IPR011013">
    <property type="entry name" value="Gal_mutarotase_sf_dom"/>
</dbReference>
<evidence type="ECO:0000256" key="14">
    <source>
        <dbReference type="ARBA" id="ARBA00023316"/>
    </source>
</evidence>
<evidence type="ECO:0000256" key="17">
    <source>
        <dbReference type="RuleBase" id="RU361185"/>
    </source>
</evidence>
<keyword evidence="23" id="KW-1185">Reference proteome</keyword>
<dbReference type="Pfam" id="PF13802">
    <property type="entry name" value="Gal_mutarotas_2"/>
    <property type="match status" value="1"/>
</dbReference>
<dbReference type="OrthoDB" id="5839090at2759"/>
<protein>
    <recommendedName>
        <fullName evidence="7">Probable alpha/beta-glucosidase agdC</fullName>
        <ecNumber evidence="5">3.2.1.20</ecNumber>
        <ecNumber evidence="6">3.2.1.21</ecNumber>
    </recommendedName>
</protein>
<keyword evidence="10 17" id="KW-0378">Hydrolase</keyword>
<keyword evidence="15" id="KW-0624">Polysaccharide degradation</keyword>
<evidence type="ECO:0000256" key="6">
    <source>
        <dbReference type="ARBA" id="ARBA00012744"/>
    </source>
</evidence>
<dbReference type="GO" id="GO:0004558">
    <property type="term" value="F:alpha-1,4-glucosidase activity"/>
    <property type="evidence" value="ECO:0007669"/>
    <property type="project" value="UniProtKB-EC"/>
</dbReference>
<dbReference type="Gene3D" id="3.20.20.80">
    <property type="entry name" value="Glycosidases"/>
    <property type="match status" value="1"/>
</dbReference>